<protein>
    <recommendedName>
        <fullName evidence="3">Acyl-protein thioesterase 1</fullName>
        <ecNumber evidence="2">3.1.2.22</ecNumber>
    </recommendedName>
    <alternativeName>
        <fullName evidence="8">Palmitoyl-protein hydrolase</fullName>
    </alternativeName>
</protein>
<dbReference type="InterPro" id="IPR029058">
    <property type="entry name" value="AB_hydrolase_fold"/>
</dbReference>
<comment type="caution">
    <text evidence="11">The sequence shown here is derived from an EMBL/GenBank/DDBJ whole genome shotgun (WGS) entry which is preliminary data.</text>
</comment>
<evidence type="ECO:0000256" key="8">
    <source>
        <dbReference type="ARBA" id="ARBA00031195"/>
    </source>
</evidence>
<evidence type="ECO:0000256" key="7">
    <source>
        <dbReference type="ARBA" id="ARBA00029392"/>
    </source>
</evidence>
<evidence type="ECO:0000313" key="11">
    <source>
        <dbReference type="EMBL" id="KAF9520702.1"/>
    </source>
</evidence>
<accession>A0A9P6E0K1</accession>
<dbReference type="Gene3D" id="3.40.50.1820">
    <property type="entry name" value="alpha/beta hydrolase"/>
    <property type="match status" value="1"/>
</dbReference>
<name>A0A9P6E0K1_9AGAM</name>
<keyword evidence="12" id="KW-1185">Reference proteome</keyword>
<dbReference type="InterPro" id="IPR003140">
    <property type="entry name" value="PLipase/COase/thioEstase"/>
</dbReference>
<evidence type="ECO:0000256" key="2">
    <source>
        <dbReference type="ARBA" id="ARBA00012423"/>
    </source>
</evidence>
<keyword evidence="5" id="KW-0378">Hydrolase</keyword>
<proteinExistence type="inferred from homology"/>
<keyword evidence="6" id="KW-0276">Fatty acid metabolism</keyword>
<evidence type="ECO:0000313" key="12">
    <source>
        <dbReference type="Proteomes" id="UP000886523"/>
    </source>
</evidence>
<feature type="domain" description="Phospholipase/carboxylesterase/thioesterase" evidence="10">
    <location>
        <begin position="4"/>
        <end position="191"/>
    </location>
</feature>
<dbReference type="EC" id="3.1.2.22" evidence="2"/>
<keyword evidence="6" id="KW-0443">Lipid metabolism</keyword>
<comment type="catalytic activity">
    <reaction evidence="9">
        <text>S-hexadecanoyl-L-cysteinyl-[protein] + H2O = L-cysteinyl-[protein] + hexadecanoate + H(+)</text>
        <dbReference type="Rhea" id="RHEA:19233"/>
        <dbReference type="Rhea" id="RHEA-COMP:10131"/>
        <dbReference type="Rhea" id="RHEA-COMP:11032"/>
        <dbReference type="ChEBI" id="CHEBI:7896"/>
        <dbReference type="ChEBI" id="CHEBI:15377"/>
        <dbReference type="ChEBI" id="CHEBI:15378"/>
        <dbReference type="ChEBI" id="CHEBI:29950"/>
        <dbReference type="ChEBI" id="CHEBI:74151"/>
        <dbReference type="EC" id="3.1.2.22"/>
    </reaction>
</comment>
<dbReference type="Proteomes" id="UP000886523">
    <property type="component" value="Unassembled WGS sequence"/>
</dbReference>
<dbReference type="Pfam" id="PF02230">
    <property type="entry name" value="Abhydrolase_2"/>
    <property type="match status" value="1"/>
</dbReference>
<dbReference type="InterPro" id="IPR050565">
    <property type="entry name" value="LYPA1-2/EST-like"/>
</dbReference>
<reference evidence="11" key="1">
    <citation type="journal article" date="2020" name="Nat. Commun.">
        <title>Large-scale genome sequencing of mycorrhizal fungi provides insights into the early evolution of symbiotic traits.</title>
        <authorList>
            <person name="Miyauchi S."/>
            <person name="Kiss E."/>
            <person name="Kuo A."/>
            <person name="Drula E."/>
            <person name="Kohler A."/>
            <person name="Sanchez-Garcia M."/>
            <person name="Morin E."/>
            <person name="Andreopoulos B."/>
            <person name="Barry K.W."/>
            <person name="Bonito G."/>
            <person name="Buee M."/>
            <person name="Carver A."/>
            <person name="Chen C."/>
            <person name="Cichocki N."/>
            <person name="Clum A."/>
            <person name="Culley D."/>
            <person name="Crous P.W."/>
            <person name="Fauchery L."/>
            <person name="Girlanda M."/>
            <person name="Hayes R.D."/>
            <person name="Keri Z."/>
            <person name="LaButti K."/>
            <person name="Lipzen A."/>
            <person name="Lombard V."/>
            <person name="Magnuson J."/>
            <person name="Maillard F."/>
            <person name="Murat C."/>
            <person name="Nolan M."/>
            <person name="Ohm R.A."/>
            <person name="Pangilinan J."/>
            <person name="Pereira M.F."/>
            <person name="Perotto S."/>
            <person name="Peter M."/>
            <person name="Pfister S."/>
            <person name="Riley R."/>
            <person name="Sitrit Y."/>
            <person name="Stielow J.B."/>
            <person name="Szollosi G."/>
            <person name="Zifcakova L."/>
            <person name="Stursova M."/>
            <person name="Spatafora J.W."/>
            <person name="Tedersoo L."/>
            <person name="Vaario L.M."/>
            <person name="Yamada A."/>
            <person name="Yan M."/>
            <person name="Wang P."/>
            <person name="Xu J."/>
            <person name="Bruns T."/>
            <person name="Baldrian P."/>
            <person name="Vilgalys R."/>
            <person name="Dunand C."/>
            <person name="Henrissat B."/>
            <person name="Grigoriev I.V."/>
            <person name="Hibbett D."/>
            <person name="Nagy L.G."/>
            <person name="Martin F.M."/>
        </authorList>
    </citation>
    <scope>NUCLEOTIDE SEQUENCE</scope>
    <source>
        <strain evidence="11">UP504</strain>
    </source>
</reference>
<dbReference type="GO" id="GO:0005737">
    <property type="term" value="C:cytoplasm"/>
    <property type="evidence" value="ECO:0007669"/>
    <property type="project" value="TreeGrafter"/>
</dbReference>
<dbReference type="GO" id="GO:0006631">
    <property type="term" value="P:fatty acid metabolic process"/>
    <property type="evidence" value="ECO:0007669"/>
    <property type="project" value="UniProtKB-KW"/>
</dbReference>
<dbReference type="GO" id="GO:0008474">
    <property type="term" value="F:palmitoyl-(protein) hydrolase activity"/>
    <property type="evidence" value="ECO:0007669"/>
    <property type="project" value="UniProtKB-EC"/>
</dbReference>
<evidence type="ECO:0000256" key="9">
    <source>
        <dbReference type="ARBA" id="ARBA00047337"/>
    </source>
</evidence>
<dbReference type="GO" id="GO:0052689">
    <property type="term" value="F:carboxylic ester hydrolase activity"/>
    <property type="evidence" value="ECO:0007669"/>
    <property type="project" value="UniProtKB-KW"/>
</dbReference>
<evidence type="ECO:0000256" key="4">
    <source>
        <dbReference type="ARBA" id="ARBA00022487"/>
    </source>
</evidence>
<dbReference type="PANTHER" id="PTHR10655">
    <property type="entry name" value="LYSOPHOSPHOLIPASE-RELATED"/>
    <property type="match status" value="1"/>
</dbReference>
<organism evidence="11 12">
    <name type="scientific">Hydnum rufescens UP504</name>
    <dbReference type="NCBI Taxonomy" id="1448309"/>
    <lineage>
        <taxon>Eukaryota</taxon>
        <taxon>Fungi</taxon>
        <taxon>Dikarya</taxon>
        <taxon>Basidiomycota</taxon>
        <taxon>Agaricomycotina</taxon>
        <taxon>Agaricomycetes</taxon>
        <taxon>Cantharellales</taxon>
        <taxon>Hydnaceae</taxon>
        <taxon>Hydnum</taxon>
    </lineage>
</organism>
<evidence type="ECO:0000256" key="1">
    <source>
        <dbReference type="ARBA" id="ARBA00006499"/>
    </source>
</evidence>
<evidence type="ECO:0000256" key="3">
    <source>
        <dbReference type="ARBA" id="ARBA00014923"/>
    </source>
</evidence>
<dbReference type="OrthoDB" id="2418081at2759"/>
<dbReference type="SUPFAM" id="SSF53474">
    <property type="entry name" value="alpha/beta-Hydrolases"/>
    <property type="match status" value="1"/>
</dbReference>
<dbReference type="EMBL" id="MU128910">
    <property type="protein sequence ID" value="KAF9520702.1"/>
    <property type="molecule type" value="Genomic_DNA"/>
</dbReference>
<evidence type="ECO:0000259" key="10">
    <source>
        <dbReference type="Pfam" id="PF02230"/>
    </source>
</evidence>
<comment type="similarity">
    <text evidence="1">Belongs to the AB hydrolase superfamily. AB hydrolase 2 family.</text>
</comment>
<sequence>MAKQLPHVKWVLPNAPARPISLFRGMPAPAWFDIRSISMDPALEDEKGVTAAVKTIETLIDEEIATGIPASRIVLGGFSQGGATSLFTGVSTQKRLAGVVCLSGWLPLSHRLRQLASETSKQTAFFLAHGEDDEVVPHEYGVESHKVFSRILDIPYRSLDAAGPGIVFKSYSDMGHSSDPREIKDLSQWISGRIP</sequence>
<evidence type="ECO:0000256" key="6">
    <source>
        <dbReference type="ARBA" id="ARBA00022832"/>
    </source>
</evidence>
<comment type="function">
    <text evidence="7">Hydrolyzes fatty acids from S-acylated cysteine residues in proteins with a strong preference for palmitoylated G-alpha proteins over other acyl substrates. Mediates the deacylation of G-alpha proteins such as GPA1 in vivo, but has weak or no activity toward palmitoylated Ras proteins. Has weak lysophospholipase activity in vitro; however such activity may not exist in vivo.</text>
</comment>
<dbReference type="PANTHER" id="PTHR10655:SF17">
    <property type="entry name" value="LYSOPHOSPHOLIPASE-LIKE PROTEIN 1"/>
    <property type="match status" value="1"/>
</dbReference>
<evidence type="ECO:0000256" key="5">
    <source>
        <dbReference type="ARBA" id="ARBA00022801"/>
    </source>
</evidence>
<gene>
    <name evidence="11" type="ORF">BS47DRAFT_1335344</name>
</gene>
<dbReference type="AlphaFoldDB" id="A0A9P6E0K1"/>
<keyword evidence="4" id="KW-0719">Serine esterase</keyword>